<accession>A0A4R0RG12</accession>
<reference evidence="2 3" key="1">
    <citation type="submission" date="2018-11" db="EMBL/GenBank/DDBJ databases">
        <title>Genome assembly of Steccherinum ochraceum LE-BIN_3174, the white-rot fungus of the Steccherinaceae family (The Residual Polyporoid clade, Polyporales, Basidiomycota).</title>
        <authorList>
            <person name="Fedorova T.V."/>
            <person name="Glazunova O.A."/>
            <person name="Landesman E.O."/>
            <person name="Moiseenko K.V."/>
            <person name="Psurtseva N.V."/>
            <person name="Savinova O.S."/>
            <person name="Shakhova N.V."/>
            <person name="Tyazhelova T.V."/>
            <person name="Vasina D.V."/>
        </authorList>
    </citation>
    <scope>NUCLEOTIDE SEQUENCE [LARGE SCALE GENOMIC DNA]</scope>
    <source>
        <strain evidence="2 3">LE-BIN_3174</strain>
    </source>
</reference>
<keyword evidence="1" id="KW-0472">Membrane</keyword>
<evidence type="ECO:0000313" key="2">
    <source>
        <dbReference type="EMBL" id="TCD64585.1"/>
    </source>
</evidence>
<evidence type="ECO:0000256" key="1">
    <source>
        <dbReference type="SAM" id="Phobius"/>
    </source>
</evidence>
<dbReference type="Proteomes" id="UP000292702">
    <property type="component" value="Unassembled WGS sequence"/>
</dbReference>
<keyword evidence="3" id="KW-1185">Reference proteome</keyword>
<feature type="transmembrane region" description="Helical" evidence="1">
    <location>
        <begin position="27"/>
        <end position="44"/>
    </location>
</feature>
<keyword evidence="1" id="KW-0812">Transmembrane</keyword>
<organism evidence="2 3">
    <name type="scientific">Steccherinum ochraceum</name>
    <dbReference type="NCBI Taxonomy" id="92696"/>
    <lineage>
        <taxon>Eukaryota</taxon>
        <taxon>Fungi</taxon>
        <taxon>Dikarya</taxon>
        <taxon>Basidiomycota</taxon>
        <taxon>Agaricomycotina</taxon>
        <taxon>Agaricomycetes</taxon>
        <taxon>Polyporales</taxon>
        <taxon>Steccherinaceae</taxon>
        <taxon>Steccherinum</taxon>
    </lineage>
</organism>
<name>A0A4R0RG12_9APHY</name>
<comment type="caution">
    <text evidence="2">The sequence shown here is derived from an EMBL/GenBank/DDBJ whole genome shotgun (WGS) entry which is preliminary data.</text>
</comment>
<gene>
    <name evidence="2" type="ORF">EIP91_003881</name>
</gene>
<dbReference type="AlphaFoldDB" id="A0A4R0RG12"/>
<proteinExistence type="predicted"/>
<dbReference type="EMBL" id="RWJN01000227">
    <property type="protein sequence ID" value="TCD64585.1"/>
    <property type="molecule type" value="Genomic_DNA"/>
</dbReference>
<protein>
    <submittedName>
        <fullName evidence="2">Uncharacterized protein</fullName>
    </submittedName>
</protein>
<sequence length="70" mass="7389">MLGFLGTAVFSTLRIWAIWEHALGPTLAAGLASIVVPAVNLYVYTQTSSIRVVDGVCSSGSRYSVAVSTR</sequence>
<evidence type="ECO:0000313" key="3">
    <source>
        <dbReference type="Proteomes" id="UP000292702"/>
    </source>
</evidence>
<keyword evidence="1" id="KW-1133">Transmembrane helix</keyword>